<reference evidence="10" key="2">
    <citation type="submission" date="2013-01" db="EMBL/GenBank/DDBJ databases">
        <title>The wheat powdery mildew genome reveals unique evolution of an obligate biotroph.</title>
        <authorList>
            <person name="Oberhaensli S."/>
            <person name="Wicker T."/>
            <person name="Keller B."/>
        </authorList>
    </citation>
    <scope>NUCLEOTIDE SEQUENCE</scope>
    <source>
        <strain evidence="10">96224</strain>
    </source>
</reference>
<feature type="transmembrane region" description="Helical" evidence="8">
    <location>
        <begin position="91"/>
        <end position="108"/>
    </location>
</feature>
<dbReference type="AlphaFoldDB" id="A0A061HMN3"/>
<dbReference type="InterPro" id="IPR002524">
    <property type="entry name" value="Cation_efflux"/>
</dbReference>
<dbReference type="SUPFAM" id="SSF161111">
    <property type="entry name" value="Cation efflux protein transmembrane domain-like"/>
    <property type="match status" value="1"/>
</dbReference>
<dbReference type="GO" id="GO:0005385">
    <property type="term" value="F:zinc ion transmembrane transporter activity"/>
    <property type="evidence" value="ECO:0007669"/>
    <property type="project" value="UniProtKB-UniRule"/>
</dbReference>
<organism evidence="11">
    <name type="scientific">Blumeria graminis f. sp. tritici 96224</name>
    <dbReference type="NCBI Taxonomy" id="1268274"/>
    <lineage>
        <taxon>Eukaryota</taxon>
        <taxon>Fungi</taxon>
        <taxon>Dikarya</taxon>
        <taxon>Ascomycota</taxon>
        <taxon>Pezizomycotina</taxon>
        <taxon>Leotiomycetes</taxon>
        <taxon>Erysiphales</taxon>
        <taxon>Erysiphaceae</taxon>
        <taxon>Blumeria</taxon>
    </lineage>
</organism>
<keyword evidence="6 8" id="KW-0406">Ion transport</keyword>
<name>A0A061HMN3_BLUGR</name>
<dbReference type="PANTHER" id="PTHR45755">
    <property type="match status" value="1"/>
</dbReference>
<reference evidence="12" key="1">
    <citation type="journal article" date="2013" name="Nat. Genet.">
        <title>The wheat powdery mildew genome shows the unique evolution of an obligate biotroph.</title>
        <authorList>
            <person name="Wicker T."/>
            <person name="Oberhaensli S."/>
            <person name="Parlange F."/>
            <person name="Buchmann J.P."/>
            <person name="Shatalina M."/>
            <person name="Roffler S."/>
            <person name="Ben-David R."/>
            <person name="Dolezel J."/>
            <person name="Simkova H."/>
            <person name="Schulze-Lefert P."/>
            <person name="Spanu P.D."/>
            <person name="Bruggmann R."/>
            <person name="Amselem J."/>
            <person name="Quesneville H."/>
            <person name="Ver Loren van Themaat E."/>
            <person name="Paape T."/>
            <person name="Shimizu K.K."/>
            <person name="Keller B."/>
        </authorList>
    </citation>
    <scope>NUCLEOTIDE SEQUENCE [LARGE SCALE GENOMIC DNA]</scope>
    <source>
        <strain evidence="12">96224</strain>
    </source>
</reference>
<dbReference type="GO" id="GO:0006882">
    <property type="term" value="P:intracellular zinc ion homeostasis"/>
    <property type="evidence" value="ECO:0007669"/>
    <property type="project" value="InterPro"/>
</dbReference>
<dbReference type="GO" id="GO:1904257">
    <property type="term" value="P:zinc ion import into Golgi lumen"/>
    <property type="evidence" value="ECO:0007669"/>
    <property type="project" value="TreeGrafter"/>
</dbReference>
<evidence type="ECO:0000259" key="9">
    <source>
        <dbReference type="Pfam" id="PF01545"/>
    </source>
</evidence>
<sequence>MLIQAFYGYLTDSLGLLSDSIHMFFDCLALGVGLFAAIASKWPPSQKFPFGFGKIESLSGFGNGVFLILISIEIMIEAVERIIDGHETQRLGELFAVSFLGLLVNLNLKQPRSIEDSIHDKSHIHSGSHMHSHSHDDDNMHGIFLHVLADTMGSGAVVLSTALTYLTGMKGWDPVASGIIAILIFLSSIPLIKSSAKKLLLTLPDDREYSVRNALTGINDVRGIMRYYNSRFWLGENTLDGEGEKVFGTMHIIATRGSDLEEVQKRTQDYLSTKGIDLVVQVEKEEASQSENGPIKLSDK</sequence>
<dbReference type="GO" id="GO:0005794">
    <property type="term" value="C:Golgi apparatus"/>
    <property type="evidence" value="ECO:0007669"/>
    <property type="project" value="TreeGrafter"/>
</dbReference>
<evidence type="ECO:0000256" key="2">
    <source>
        <dbReference type="ARBA" id="ARBA00008873"/>
    </source>
</evidence>
<dbReference type="EMBL" id="UIGY01000078">
    <property type="protein sequence ID" value="SUZ10311.1"/>
    <property type="molecule type" value="Genomic_DNA"/>
</dbReference>
<evidence type="ECO:0000256" key="3">
    <source>
        <dbReference type="ARBA" id="ARBA00022448"/>
    </source>
</evidence>
<keyword evidence="5 8" id="KW-1133">Transmembrane helix</keyword>
<evidence type="ECO:0000256" key="7">
    <source>
        <dbReference type="ARBA" id="ARBA00023136"/>
    </source>
</evidence>
<evidence type="ECO:0000256" key="5">
    <source>
        <dbReference type="ARBA" id="ARBA00022989"/>
    </source>
</evidence>
<dbReference type="GO" id="GO:0031410">
    <property type="term" value="C:cytoplasmic vesicle"/>
    <property type="evidence" value="ECO:0007669"/>
    <property type="project" value="TreeGrafter"/>
</dbReference>
<dbReference type="NCBIfam" id="TIGR01297">
    <property type="entry name" value="CDF"/>
    <property type="match status" value="1"/>
</dbReference>
<dbReference type="InterPro" id="IPR045316">
    <property type="entry name" value="Msc2-like"/>
</dbReference>
<feature type="transmembrane region" description="Helical" evidence="8">
    <location>
        <begin position="60"/>
        <end position="79"/>
    </location>
</feature>
<evidence type="ECO:0000256" key="1">
    <source>
        <dbReference type="ARBA" id="ARBA00004141"/>
    </source>
</evidence>
<dbReference type="FunFam" id="1.20.1510.10:FF:000014">
    <property type="entry name" value="Cation efflux protein/ zinc transporter"/>
    <property type="match status" value="1"/>
</dbReference>
<proteinExistence type="inferred from homology"/>
<evidence type="ECO:0000256" key="8">
    <source>
        <dbReference type="RuleBase" id="RU369017"/>
    </source>
</evidence>
<dbReference type="Gene3D" id="1.20.1510.10">
    <property type="entry name" value="Cation efflux protein transmembrane domain"/>
    <property type="match status" value="1"/>
</dbReference>
<dbReference type="Proteomes" id="UP000053110">
    <property type="component" value="Unassembled WGS sequence"/>
</dbReference>
<dbReference type="HOGENOM" id="CLU_013430_11_3_1"/>
<comment type="caution">
    <text evidence="8">Lacks conserved residue(s) required for the propagation of feature annotation.</text>
</comment>
<feature type="transmembrane region" description="Helical" evidence="8">
    <location>
        <begin position="175"/>
        <end position="192"/>
    </location>
</feature>
<keyword evidence="8" id="KW-0256">Endoplasmic reticulum</keyword>
<dbReference type="OrthoDB" id="78669at2759"/>
<feature type="transmembrane region" description="Helical" evidence="8">
    <location>
        <begin position="20"/>
        <end position="39"/>
    </location>
</feature>
<dbReference type="Pfam" id="PF01545">
    <property type="entry name" value="Cation_efflux"/>
    <property type="match status" value="1"/>
</dbReference>
<keyword evidence="3 8" id="KW-0813">Transport</keyword>
<dbReference type="InterPro" id="IPR027469">
    <property type="entry name" value="Cation_efflux_TMD_sf"/>
</dbReference>
<dbReference type="PANTHER" id="PTHR45755:SF4">
    <property type="entry name" value="ZINC TRANSPORTER 7"/>
    <property type="match status" value="1"/>
</dbReference>
<evidence type="ECO:0000313" key="12">
    <source>
        <dbReference type="Proteomes" id="UP000053110"/>
    </source>
</evidence>
<gene>
    <name evidence="10" type="ORF">BGT96224_4823</name>
    <name evidence="11" type="ORF">BGT96224V2_LOCUS3464</name>
</gene>
<evidence type="ECO:0000256" key="4">
    <source>
        <dbReference type="ARBA" id="ARBA00022692"/>
    </source>
</evidence>
<evidence type="ECO:0000256" key="6">
    <source>
        <dbReference type="ARBA" id="ARBA00023065"/>
    </source>
</evidence>
<evidence type="ECO:0000313" key="11">
    <source>
        <dbReference type="EMBL" id="SUZ10311.1"/>
    </source>
</evidence>
<comment type="similarity">
    <text evidence="2 8">Belongs to the cation diffusion facilitator (CDF) transporter (TC 2.A.4) family. SLC30A subfamily.</text>
</comment>
<dbReference type="InterPro" id="IPR058533">
    <property type="entry name" value="Cation_efflux_TM"/>
</dbReference>
<comment type="function">
    <text evidence="8">Functions as a zinc transporter.</text>
</comment>
<protein>
    <recommendedName>
        <fullName evidence="8">Zinc transporter</fullName>
    </recommendedName>
</protein>
<reference evidence="11" key="3">
    <citation type="submission" date="2018-07" db="EMBL/GenBank/DDBJ databases">
        <authorList>
            <person name="Quirk P.G."/>
            <person name="Krulwich T.A."/>
        </authorList>
    </citation>
    <scope>NUCLEOTIDE SEQUENCE</scope>
    <source>
        <strain evidence="11">96224</strain>
    </source>
</reference>
<evidence type="ECO:0000313" key="10">
    <source>
        <dbReference type="EMBL" id="EPQ64752.1"/>
    </source>
</evidence>
<comment type="subcellular location">
    <subcellularLocation>
        <location evidence="8">Endoplasmic reticulum membrane</location>
        <topology evidence="8">Multi-pass membrane protein</topology>
    </subcellularLocation>
    <subcellularLocation>
        <location evidence="1">Membrane</location>
        <topology evidence="1">Multi-pass membrane protein</topology>
    </subcellularLocation>
</comment>
<feature type="transmembrane region" description="Helical" evidence="8">
    <location>
        <begin position="143"/>
        <end position="163"/>
    </location>
</feature>
<keyword evidence="7 8" id="KW-0472">Membrane</keyword>
<dbReference type="GO" id="GO:0005789">
    <property type="term" value="C:endoplasmic reticulum membrane"/>
    <property type="evidence" value="ECO:0007669"/>
    <property type="project" value="UniProtKB-SubCell"/>
</dbReference>
<accession>A0A061HMN3</accession>
<keyword evidence="4 8" id="KW-0812">Transmembrane</keyword>
<feature type="domain" description="Cation efflux protein transmembrane" evidence="9">
    <location>
        <begin position="1"/>
        <end position="200"/>
    </location>
</feature>
<dbReference type="EMBL" id="KE375051">
    <property type="protein sequence ID" value="EPQ64752.1"/>
    <property type="molecule type" value="Genomic_DNA"/>
</dbReference>